<dbReference type="Proteomes" id="UP001305779">
    <property type="component" value="Unassembled WGS sequence"/>
</dbReference>
<evidence type="ECO:0000256" key="3">
    <source>
        <dbReference type="SAM" id="MobiDB-lite"/>
    </source>
</evidence>
<gene>
    <name evidence="5" type="ORF">PRZ48_010408</name>
</gene>
<evidence type="ECO:0000256" key="2">
    <source>
        <dbReference type="ARBA" id="ARBA00022737"/>
    </source>
</evidence>
<feature type="region of interest" description="Disordered" evidence="3">
    <location>
        <begin position="191"/>
        <end position="214"/>
    </location>
</feature>
<feature type="region of interest" description="Disordered" evidence="3">
    <location>
        <begin position="629"/>
        <end position="703"/>
    </location>
</feature>
<feature type="compositionally biased region" description="Polar residues" evidence="3">
    <location>
        <begin position="638"/>
        <end position="654"/>
    </location>
</feature>
<comment type="caution">
    <text evidence="5">The sequence shown here is derived from an EMBL/GenBank/DDBJ whole genome shotgun (WGS) entry which is preliminary data.</text>
</comment>
<reference evidence="5 6" key="1">
    <citation type="journal article" date="2023" name="G3 (Bethesda)">
        <title>A chromosome-level genome assembly of Zasmidium syzygii isolated from banana leaves.</title>
        <authorList>
            <person name="van Westerhoven A.C."/>
            <person name="Mehrabi R."/>
            <person name="Talebi R."/>
            <person name="Steentjes M.B.F."/>
            <person name="Corcolon B."/>
            <person name="Chong P.A."/>
            <person name="Kema G.H.J."/>
            <person name="Seidl M.F."/>
        </authorList>
    </citation>
    <scope>NUCLEOTIDE SEQUENCE [LARGE SCALE GENOMIC DNA]</scope>
    <source>
        <strain evidence="5 6">P124</strain>
    </source>
</reference>
<dbReference type="Gene3D" id="2.120.10.80">
    <property type="entry name" value="Kelch-type beta propeller"/>
    <property type="match status" value="2"/>
</dbReference>
<evidence type="ECO:0000256" key="4">
    <source>
        <dbReference type="SAM" id="Phobius"/>
    </source>
</evidence>
<feature type="region of interest" description="Disordered" evidence="3">
    <location>
        <begin position="542"/>
        <end position="577"/>
    </location>
</feature>
<keyword evidence="4" id="KW-0472">Membrane</keyword>
<dbReference type="InterPro" id="IPR015915">
    <property type="entry name" value="Kelch-typ_b-propeller"/>
</dbReference>
<keyword evidence="1" id="KW-0880">Kelch repeat</keyword>
<dbReference type="SUPFAM" id="SSF50965">
    <property type="entry name" value="Galactose oxidase, central domain"/>
    <property type="match status" value="1"/>
</dbReference>
<dbReference type="InterPro" id="IPR011043">
    <property type="entry name" value="Gal_Oxase/kelch_b-propeller"/>
</dbReference>
<feature type="transmembrane region" description="Helical" evidence="4">
    <location>
        <begin position="587"/>
        <end position="611"/>
    </location>
</feature>
<feature type="compositionally biased region" description="Polar residues" evidence="3">
    <location>
        <begin position="488"/>
        <end position="502"/>
    </location>
</feature>
<proteinExistence type="predicted"/>
<evidence type="ECO:0000313" key="5">
    <source>
        <dbReference type="EMBL" id="KAK4497755.1"/>
    </source>
</evidence>
<name>A0ABR0E947_ZASCE</name>
<evidence type="ECO:0000313" key="6">
    <source>
        <dbReference type="Proteomes" id="UP001305779"/>
    </source>
</evidence>
<dbReference type="SUPFAM" id="SSF117281">
    <property type="entry name" value="Kelch motif"/>
    <property type="match status" value="1"/>
</dbReference>
<dbReference type="Pfam" id="PF24681">
    <property type="entry name" value="Kelch_KLHDC2_KLHL20_DRC7"/>
    <property type="match status" value="1"/>
</dbReference>
<feature type="compositionally biased region" description="Low complexity" evidence="3">
    <location>
        <begin position="26"/>
        <end position="45"/>
    </location>
</feature>
<feature type="compositionally biased region" description="Gly residues" evidence="3">
    <location>
        <begin position="671"/>
        <end position="680"/>
    </location>
</feature>
<keyword evidence="2" id="KW-0677">Repeat</keyword>
<dbReference type="EMBL" id="JAXOVC010000008">
    <property type="protein sequence ID" value="KAK4497755.1"/>
    <property type="molecule type" value="Genomic_DNA"/>
</dbReference>
<evidence type="ECO:0000256" key="1">
    <source>
        <dbReference type="ARBA" id="ARBA00022441"/>
    </source>
</evidence>
<protein>
    <recommendedName>
        <fullName evidence="7">Kelch repeat-containing protein</fullName>
    </recommendedName>
</protein>
<feature type="compositionally biased region" description="Low complexity" evidence="3">
    <location>
        <begin position="464"/>
        <end position="487"/>
    </location>
</feature>
<sequence>MGTSLRRKSIFQEVGLDDFDADPPVRRSTSISGSSGRKRPSPGVRFRSKDDPVSGGPIPEKAASHGDVVLDRRADSPTDVCFRWAQQSALVNGTLYLYGGEATTEPSQDSNTWNNNFLSLDLTKTWQIASPSLTGLPQPSGPPNVSLGYLWNSHESLFLYGGEFSWKPAVSPTANSLWEYNIASSSWIEHSDPQSSSGVSAPDDNQPVQRAAEGAGVTIPSLGRGYYFGGHLDGYTTEGWSQSTPRLYLQSLLEFTFPGYSNNQVNALSSNKQAGSTGVYRNITEGGLQSSAGFTQRADGLLIYVPGFGDEGILLALAGGTNETYTQMNNINIYDIANSTWYTQATSGSTPKVRVNPCAVIAAAPDGSSYNIYMFGGQNLIPYGDQTQYDEMWILTLPSFTWIKVDQSGQSVPYGRSGHTCNVWDAQMVVVGGYTGDSQELSCETPGVYVFDLSAAEWVNQFTSTSPGADDGDSSSSSSSSDSTGSSNPFNQQLSQKSTPSSPGGLEGSYGYTVPQAIIDVIGGDKSGSATLTTPVNTATAGPLATGKPVTYTVTNPDGSTTTGTTNPNGNTSSDGNGKGSGVNVGAIVAGCVAGFFFLLACYLAFCAYVYRKQLQLYKHHVSMSQAQARGEKVPQIPGTNKGSSTTPSTQNAGSLRPWMTDGSDRSGSAGAQGGAGGGYSSVRRSSEVSDGDGDEDLLAGREPTFVGVMLNPRRSLRVINRD</sequence>
<organism evidence="5 6">
    <name type="scientific">Zasmidium cellare</name>
    <name type="common">Wine cellar mold</name>
    <name type="synonym">Racodium cellare</name>
    <dbReference type="NCBI Taxonomy" id="395010"/>
    <lineage>
        <taxon>Eukaryota</taxon>
        <taxon>Fungi</taxon>
        <taxon>Dikarya</taxon>
        <taxon>Ascomycota</taxon>
        <taxon>Pezizomycotina</taxon>
        <taxon>Dothideomycetes</taxon>
        <taxon>Dothideomycetidae</taxon>
        <taxon>Mycosphaerellales</taxon>
        <taxon>Mycosphaerellaceae</taxon>
        <taxon>Zasmidium</taxon>
    </lineage>
</organism>
<feature type="compositionally biased region" description="Low complexity" evidence="3">
    <location>
        <begin position="555"/>
        <end position="576"/>
    </location>
</feature>
<keyword evidence="4" id="KW-0812">Transmembrane</keyword>
<accession>A0ABR0E947</accession>
<dbReference type="PANTHER" id="PTHR46093:SF18">
    <property type="entry name" value="FIBRONECTIN TYPE-III DOMAIN-CONTAINING PROTEIN"/>
    <property type="match status" value="1"/>
</dbReference>
<feature type="region of interest" description="Disordered" evidence="3">
    <location>
        <begin position="16"/>
        <end position="65"/>
    </location>
</feature>
<dbReference type="PANTHER" id="PTHR46093">
    <property type="entry name" value="ACYL-COA-BINDING DOMAIN-CONTAINING PROTEIN 5"/>
    <property type="match status" value="1"/>
</dbReference>
<keyword evidence="4" id="KW-1133">Transmembrane helix</keyword>
<evidence type="ECO:0008006" key="7">
    <source>
        <dbReference type="Google" id="ProtNLM"/>
    </source>
</evidence>
<keyword evidence="6" id="KW-1185">Reference proteome</keyword>
<feature type="region of interest" description="Disordered" evidence="3">
    <location>
        <begin position="464"/>
        <end position="507"/>
    </location>
</feature>